<dbReference type="AlphaFoldDB" id="A0A9J6D7N7"/>
<keyword evidence="3" id="KW-1185">Reference proteome</keyword>
<organism evidence="2 3">
    <name type="scientific">Rhipicephalus microplus</name>
    <name type="common">Cattle tick</name>
    <name type="synonym">Boophilus microplus</name>
    <dbReference type="NCBI Taxonomy" id="6941"/>
    <lineage>
        <taxon>Eukaryota</taxon>
        <taxon>Metazoa</taxon>
        <taxon>Ecdysozoa</taxon>
        <taxon>Arthropoda</taxon>
        <taxon>Chelicerata</taxon>
        <taxon>Arachnida</taxon>
        <taxon>Acari</taxon>
        <taxon>Parasitiformes</taxon>
        <taxon>Ixodida</taxon>
        <taxon>Ixodoidea</taxon>
        <taxon>Ixodidae</taxon>
        <taxon>Rhipicephalinae</taxon>
        <taxon>Rhipicephalus</taxon>
        <taxon>Boophilus</taxon>
    </lineage>
</organism>
<evidence type="ECO:0000256" key="1">
    <source>
        <dbReference type="SAM" id="MobiDB-lite"/>
    </source>
</evidence>
<dbReference type="Proteomes" id="UP000821866">
    <property type="component" value="Chromosome 9"/>
</dbReference>
<proteinExistence type="predicted"/>
<feature type="compositionally biased region" description="Low complexity" evidence="1">
    <location>
        <begin position="96"/>
        <end position="116"/>
    </location>
</feature>
<dbReference type="EMBL" id="JABSTU010000011">
    <property type="protein sequence ID" value="KAH8010084.1"/>
    <property type="molecule type" value="Genomic_DNA"/>
</dbReference>
<evidence type="ECO:0000313" key="3">
    <source>
        <dbReference type="Proteomes" id="UP000821866"/>
    </source>
</evidence>
<evidence type="ECO:0000313" key="2">
    <source>
        <dbReference type="EMBL" id="KAH8010084.1"/>
    </source>
</evidence>
<sequence>MENKVLLTRAMKCTVGASRLLILAVALTTVLLLAAPLVAEGAARQFCSPHGGLCFGPLDCCSGQCVNGVCCDEYLGTCPFDYLGGPYWKRDSDAITTTVTTPEPEGSSTTPTTESVTQEEEKPEDAVTRILGRP</sequence>
<comment type="caution">
    <text evidence="2">The sequence shown here is derived from an EMBL/GenBank/DDBJ whole genome shotgun (WGS) entry which is preliminary data.</text>
</comment>
<gene>
    <name evidence="2" type="ORF">HPB51_024759</name>
</gene>
<feature type="region of interest" description="Disordered" evidence="1">
    <location>
        <begin position="95"/>
        <end position="134"/>
    </location>
</feature>
<dbReference type="VEuPathDB" id="VectorBase:LOC119178299"/>
<accession>A0A9J6D7N7</accession>
<reference evidence="2" key="1">
    <citation type="journal article" date="2020" name="Cell">
        <title>Large-Scale Comparative Analyses of Tick Genomes Elucidate Their Genetic Diversity and Vector Capacities.</title>
        <authorList>
            <consortium name="Tick Genome and Microbiome Consortium (TIGMIC)"/>
            <person name="Jia N."/>
            <person name="Wang J."/>
            <person name="Shi W."/>
            <person name="Du L."/>
            <person name="Sun Y."/>
            <person name="Zhan W."/>
            <person name="Jiang J.F."/>
            <person name="Wang Q."/>
            <person name="Zhang B."/>
            <person name="Ji P."/>
            <person name="Bell-Sakyi L."/>
            <person name="Cui X.M."/>
            <person name="Yuan T.T."/>
            <person name="Jiang B.G."/>
            <person name="Yang W.F."/>
            <person name="Lam T.T."/>
            <person name="Chang Q.C."/>
            <person name="Ding S.J."/>
            <person name="Wang X.J."/>
            <person name="Zhu J.G."/>
            <person name="Ruan X.D."/>
            <person name="Zhao L."/>
            <person name="Wei J.T."/>
            <person name="Ye R.Z."/>
            <person name="Que T.C."/>
            <person name="Du C.H."/>
            <person name="Zhou Y.H."/>
            <person name="Cheng J.X."/>
            <person name="Dai P.F."/>
            <person name="Guo W.B."/>
            <person name="Han X.H."/>
            <person name="Huang E.J."/>
            <person name="Li L.F."/>
            <person name="Wei W."/>
            <person name="Gao Y.C."/>
            <person name="Liu J.Z."/>
            <person name="Shao H.Z."/>
            <person name="Wang X."/>
            <person name="Wang C.C."/>
            <person name="Yang T.C."/>
            <person name="Huo Q.B."/>
            <person name="Li W."/>
            <person name="Chen H.Y."/>
            <person name="Chen S.E."/>
            <person name="Zhou L.G."/>
            <person name="Ni X.B."/>
            <person name="Tian J.H."/>
            <person name="Sheng Y."/>
            <person name="Liu T."/>
            <person name="Pan Y.S."/>
            <person name="Xia L.Y."/>
            <person name="Li J."/>
            <person name="Zhao F."/>
            <person name="Cao W.C."/>
        </authorList>
    </citation>
    <scope>NUCLEOTIDE SEQUENCE</scope>
    <source>
        <strain evidence="2">Rmic-2018</strain>
    </source>
</reference>
<reference evidence="2" key="2">
    <citation type="submission" date="2021-09" db="EMBL/GenBank/DDBJ databases">
        <authorList>
            <person name="Jia N."/>
            <person name="Wang J."/>
            <person name="Shi W."/>
            <person name="Du L."/>
            <person name="Sun Y."/>
            <person name="Zhan W."/>
            <person name="Jiang J."/>
            <person name="Wang Q."/>
            <person name="Zhang B."/>
            <person name="Ji P."/>
            <person name="Sakyi L.B."/>
            <person name="Cui X."/>
            <person name="Yuan T."/>
            <person name="Jiang B."/>
            <person name="Yang W."/>
            <person name="Lam T.T.-Y."/>
            <person name="Chang Q."/>
            <person name="Ding S."/>
            <person name="Wang X."/>
            <person name="Zhu J."/>
            <person name="Ruan X."/>
            <person name="Zhao L."/>
            <person name="Wei J."/>
            <person name="Que T."/>
            <person name="Du C."/>
            <person name="Cheng J."/>
            <person name="Dai P."/>
            <person name="Han X."/>
            <person name="Huang E."/>
            <person name="Gao Y."/>
            <person name="Liu J."/>
            <person name="Shao H."/>
            <person name="Ye R."/>
            <person name="Li L."/>
            <person name="Wei W."/>
            <person name="Wang X."/>
            <person name="Wang C."/>
            <person name="Huo Q."/>
            <person name="Li W."/>
            <person name="Guo W."/>
            <person name="Chen H."/>
            <person name="Chen S."/>
            <person name="Zhou L."/>
            <person name="Zhou L."/>
            <person name="Ni X."/>
            <person name="Tian J."/>
            <person name="Zhou Y."/>
            <person name="Sheng Y."/>
            <person name="Liu T."/>
            <person name="Pan Y."/>
            <person name="Xia L."/>
            <person name="Li J."/>
            <person name="Zhao F."/>
            <person name="Cao W."/>
        </authorList>
    </citation>
    <scope>NUCLEOTIDE SEQUENCE</scope>
    <source>
        <strain evidence="2">Rmic-2018</strain>
        <tissue evidence="2">Larvae</tissue>
    </source>
</reference>
<name>A0A9J6D7N7_RHIMP</name>
<protein>
    <submittedName>
        <fullName evidence="2">Uncharacterized protein</fullName>
    </submittedName>
</protein>